<dbReference type="CDD" id="cd01310">
    <property type="entry name" value="TatD_DNAse"/>
    <property type="match status" value="1"/>
</dbReference>
<dbReference type="InterPro" id="IPR001130">
    <property type="entry name" value="TatD-like"/>
</dbReference>
<sequence length="270" mass="30252">MKYFDAHTHVHFAAFDEDREEVFARAREAEVGMLLVGTQKDTSASAAATAEAHEGVWAAVGLHPIHTDKSFHDAKEMGEGGKAFTSRGESFDISNYEKLAGHPKVVAIGECGLDYYRLDADTKKQQKETFIAQIELANRLQKPLMLHIREAYKDALEILRTHAKVRGNVHFFAGTWEEAKTFLDLGFTLSFTGVITFTHDYDEVVRNAPLEMLLSETDAPYVAPTPFRGKRNEPLYVREVVAQIARIRGEDEGKVKEALLTNAKRVFALP</sequence>
<feature type="binding site" evidence="1">
    <location>
        <position position="7"/>
    </location>
    <ligand>
        <name>a divalent metal cation</name>
        <dbReference type="ChEBI" id="CHEBI:60240"/>
        <label>1</label>
    </ligand>
</feature>
<dbReference type="PANTHER" id="PTHR46124">
    <property type="entry name" value="D-AMINOACYL-TRNA DEACYLASE"/>
    <property type="match status" value="1"/>
</dbReference>
<dbReference type="PANTHER" id="PTHR46124:SF2">
    <property type="entry name" value="D-AMINOACYL-TRNA DEACYLASE"/>
    <property type="match status" value="1"/>
</dbReference>
<evidence type="ECO:0000256" key="1">
    <source>
        <dbReference type="PIRSR" id="PIRSR005902-1"/>
    </source>
</evidence>
<feature type="binding site" evidence="1">
    <location>
        <position position="147"/>
    </location>
    <ligand>
        <name>a divalent metal cation</name>
        <dbReference type="ChEBI" id="CHEBI:60240"/>
        <label>2</label>
    </ligand>
</feature>
<dbReference type="EMBL" id="MFLV01000011">
    <property type="protein sequence ID" value="OGG71600.1"/>
    <property type="molecule type" value="Genomic_DNA"/>
</dbReference>
<dbReference type="AlphaFoldDB" id="A0A1F6EDB2"/>
<accession>A0A1F6EDB2</accession>
<dbReference type="STRING" id="1798508.A3A35_00285"/>
<comment type="caution">
    <text evidence="2">The sequence shown here is derived from an EMBL/GenBank/DDBJ whole genome shotgun (WGS) entry which is preliminary data.</text>
</comment>
<feature type="binding site" evidence="1">
    <location>
        <position position="9"/>
    </location>
    <ligand>
        <name>a divalent metal cation</name>
        <dbReference type="ChEBI" id="CHEBI:60240"/>
        <label>1</label>
    </ligand>
</feature>
<name>A0A1F6EDB2_9BACT</name>
<organism evidence="2 3">
    <name type="scientific">Candidatus Kaiserbacteria bacterium RIFCSPLOWO2_01_FULL_51_21</name>
    <dbReference type="NCBI Taxonomy" id="1798508"/>
    <lineage>
        <taxon>Bacteria</taxon>
        <taxon>Candidatus Kaiseribacteriota</taxon>
    </lineage>
</organism>
<gene>
    <name evidence="2" type="ORF">A3A35_00285</name>
</gene>
<dbReference type="Proteomes" id="UP000179115">
    <property type="component" value="Unassembled WGS sequence"/>
</dbReference>
<protein>
    <recommendedName>
        <fullName evidence="4">Hydrolase TatD</fullName>
    </recommendedName>
</protein>
<feature type="binding site" evidence="1">
    <location>
        <position position="170"/>
    </location>
    <ligand>
        <name>a divalent metal cation</name>
        <dbReference type="ChEBI" id="CHEBI:60240"/>
        <label>2</label>
    </ligand>
</feature>
<evidence type="ECO:0008006" key="4">
    <source>
        <dbReference type="Google" id="ProtNLM"/>
    </source>
</evidence>
<evidence type="ECO:0000313" key="2">
    <source>
        <dbReference type="EMBL" id="OGG71600.1"/>
    </source>
</evidence>
<dbReference type="GO" id="GO:0005829">
    <property type="term" value="C:cytosol"/>
    <property type="evidence" value="ECO:0007669"/>
    <property type="project" value="TreeGrafter"/>
</dbReference>
<dbReference type="Gene3D" id="3.20.20.140">
    <property type="entry name" value="Metal-dependent hydrolases"/>
    <property type="match status" value="1"/>
</dbReference>
<feature type="binding site" evidence="1">
    <location>
        <position position="110"/>
    </location>
    <ligand>
        <name>a divalent metal cation</name>
        <dbReference type="ChEBI" id="CHEBI:60240"/>
        <label>1</label>
    </ligand>
</feature>
<reference evidence="2 3" key="1">
    <citation type="journal article" date="2016" name="Nat. Commun.">
        <title>Thousands of microbial genomes shed light on interconnected biogeochemical processes in an aquifer system.</title>
        <authorList>
            <person name="Anantharaman K."/>
            <person name="Brown C.T."/>
            <person name="Hug L.A."/>
            <person name="Sharon I."/>
            <person name="Castelle C.J."/>
            <person name="Probst A.J."/>
            <person name="Thomas B.C."/>
            <person name="Singh A."/>
            <person name="Wilkins M.J."/>
            <person name="Karaoz U."/>
            <person name="Brodie E.L."/>
            <person name="Williams K.H."/>
            <person name="Hubbard S.S."/>
            <person name="Banfield J.F."/>
        </authorList>
    </citation>
    <scope>NUCLEOTIDE SEQUENCE [LARGE SCALE GENOMIC DNA]</scope>
</reference>
<proteinExistence type="predicted"/>
<dbReference type="InterPro" id="IPR032466">
    <property type="entry name" value="Metal_Hydrolase"/>
</dbReference>
<dbReference type="Pfam" id="PF01026">
    <property type="entry name" value="TatD_DNase"/>
    <property type="match status" value="1"/>
</dbReference>
<keyword evidence="1" id="KW-0479">Metal-binding</keyword>
<dbReference type="SUPFAM" id="SSF51556">
    <property type="entry name" value="Metallo-dependent hydrolases"/>
    <property type="match status" value="1"/>
</dbReference>
<dbReference type="GO" id="GO:0016788">
    <property type="term" value="F:hydrolase activity, acting on ester bonds"/>
    <property type="evidence" value="ECO:0007669"/>
    <property type="project" value="InterPro"/>
</dbReference>
<dbReference type="PIRSF" id="PIRSF005902">
    <property type="entry name" value="DNase_TatD"/>
    <property type="match status" value="1"/>
</dbReference>
<feature type="binding site" evidence="1">
    <location>
        <position position="218"/>
    </location>
    <ligand>
        <name>a divalent metal cation</name>
        <dbReference type="ChEBI" id="CHEBI:60240"/>
        <label>1</label>
    </ligand>
</feature>
<evidence type="ECO:0000313" key="3">
    <source>
        <dbReference type="Proteomes" id="UP000179115"/>
    </source>
</evidence>
<dbReference type="GO" id="GO:0046872">
    <property type="term" value="F:metal ion binding"/>
    <property type="evidence" value="ECO:0007669"/>
    <property type="project" value="UniProtKB-KW"/>
</dbReference>